<dbReference type="InterPro" id="IPR051767">
    <property type="entry name" value="Nucleoporin_NUP42"/>
</dbReference>
<dbReference type="InterPro" id="IPR000571">
    <property type="entry name" value="Znf_CCCH"/>
</dbReference>
<evidence type="ECO:0000313" key="12">
    <source>
        <dbReference type="EMBL" id="JAA58470.1"/>
    </source>
</evidence>
<dbReference type="AlphaFoldDB" id="L7M341"/>
<evidence type="ECO:0000256" key="1">
    <source>
        <dbReference type="ARBA" id="ARBA00004335"/>
    </source>
</evidence>
<comment type="function">
    <text evidence="6">Required for the export of mRNAs containing poly(A) tails from the nucleus into the cytoplasm.</text>
</comment>
<evidence type="ECO:0000256" key="7">
    <source>
        <dbReference type="ARBA" id="ARBA00039886"/>
    </source>
</evidence>
<feature type="zinc finger region" description="C3H1-type" evidence="9">
    <location>
        <begin position="1"/>
        <end position="25"/>
    </location>
</feature>
<dbReference type="PANTHER" id="PTHR46527">
    <property type="entry name" value="NUCLEOPORIN-LIKE PROTEIN 2"/>
    <property type="match status" value="1"/>
</dbReference>
<comment type="subcellular location">
    <subcellularLocation>
        <location evidence="1">Nucleus membrane</location>
        <topology evidence="1">Peripheral membrane protein</topology>
        <orientation evidence="1">Cytoplasmic side</orientation>
    </subcellularLocation>
</comment>
<proteinExistence type="evidence at transcript level"/>
<dbReference type="Gene3D" id="4.10.1000.10">
    <property type="entry name" value="Zinc finger, CCCH-type"/>
    <property type="match status" value="1"/>
</dbReference>
<feature type="domain" description="C3H1-type" evidence="11">
    <location>
        <begin position="1"/>
        <end position="25"/>
    </location>
</feature>
<dbReference type="PANTHER" id="PTHR46527:SF1">
    <property type="entry name" value="NUCLEOPORIN NUP42"/>
    <property type="match status" value="1"/>
</dbReference>
<dbReference type="PROSITE" id="PS50103">
    <property type="entry name" value="ZF_C3H1"/>
    <property type="match status" value="1"/>
</dbReference>
<feature type="compositionally biased region" description="Basic and acidic residues" evidence="10">
    <location>
        <begin position="60"/>
        <end position="79"/>
    </location>
</feature>
<sequence length="367" mass="41998">MAVCWYYMQGRCRYGDRCRNVHPATEYDSYDYDDEYEEPRNSRGGRGTNFDFNATLQNVRRQEQAKQYRNESFQRRYGDTYHSPQTSRYSDGNHYSYQPQQQNRFQALRDTERNTHRHTDSGQREQQNRFQLFRNTERNDNSQKVAAVKFDFNKALQEVTKAENKNSSDLSSDQAAVVSDMKQWQASGQWLFTCYGPFGNSASYPGFCDLSMEELRLDFYNAFQAGAVGEYANRVKQAATNVQQNIQHLLLMPPDVRNCLKNLRNDQATASLPTSFSTAPSGLLQVASTASATAPSTFTLQPKLPVSTQQSMRPVNTTSAQKDTEAYYVYSLVESLAPVEKEQFLAEHFTPGRIPVHPPPKEYCNVA</sequence>
<protein>
    <recommendedName>
        <fullName evidence="7">Nucleoporin NUP42</fullName>
    </recommendedName>
    <alternativeName>
        <fullName evidence="8">Nucleoporin-like protein 2</fullName>
    </alternativeName>
</protein>
<evidence type="ECO:0000256" key="2">
    <source>
        <dbReference type="ARBA" id="ARBA00022723"/>
    </source>
</evidence>
<reference evidence="12" key="2">
    <citation type="journal article" date="2015" name="J. Proteomics">
        <title>Sexual differences in the sialomes of the zebra tick, Rhipicephalus pulchellus.</title>
        <authorList>
            <person name="Tan A.W."/>
            <person name="Francischetti I.M."/>
            <person name="Slovak M."/>
            <person name="Kini R.M."/>
            <person name="Ribeiro J.M."/>
        </authorList>
    </citation>
    <scope>NUCLEOTIDE SEQUENCE</scope>
    <source>
        <tissue evidence="12">Salivary gland</tissue>
    </source>
</reference>
<keyword evidence="5" id="KW-0539">Nucleus</keyword>
<dbReference type="GO" id="GO:0031965">
    <property type="term" value="C:nuclear membrane"/>
    <property type="evidence" value="ECO:0007669"/>
    <property type="project" value="UniProtKB-SubCell"/>
</dbReference>
<evidence type="ECO:0000256" key="6">
    <source>
        <dbReference type="ARBA" id="ARBA00037262"/>
    </source>
</evidence>
<dbReference type="GO" id="GO:0008270">
    <property type="term" value="F:zinc ion binding"/>
    <property type="evidence" value="ECO:0007669"/>
    <property type="project" value="UniProtKB-KW"/>
</dbReference>
<evidence type="ECO:0000256" key="4">
    <source>
        <dbReference type="ARBA" id="ARBA00022833"/>
    </source>
</evidence>
<reference evidence="12" key="1">
    <citation type="submission" date="2012-11" db="EMBL/GenBank/DDBJ databases">
        <authorList>
            <person name="Lucero-Rivera Y.E."/>
            <person name="Tovar-Ramirez D."/>
        </authorList>
    </citation>
    <scope>NUCLEOTIDE SEQUENCE</scope>
    <source>
        <tissue evidence="12">Salivary gland</tissue>
    </source>
</reference>
<organism evidence="12">
    <name type="scientific">Rhipicephalus pulchellus</name>
    <name type="common">Yellow backed tick</name>
    <name type="synonym">Dermacentor pulchellus</name>
    <dbReference type="NCBI Taxonomy" id="72859"/>
    <lineage>
        <taxon>Eukaryota</taxon>
        <taxon>Metazoa</taxon>
        <taxon>Ecdysozoa</taxon>
        <taxon>Arthropoda</taxon>
        <taxon>Chelicerata</taxon>
        <taxon>Arachnida</taxon>
        <taxon>Acari</taxon>
        <taxon>Parasitiformes</taxon>
        <taxon>Ixodida</taxon>
        <taxon>Ixodoidea</taxon>
        <taxon>Ixodidae</taxon>
        <taxon>Rhipicephalinae</taxon>
        <taxon>Rhipicephalus</taxon>
        <taxon>Rhipicephalus</taxon>
    </lineage>
</organism>
<keyword evidence="4 9" id="KW-0862">Zinc</keyword>
<feature type="region of interest" description="Disordered" evidence="10">
    <location>
        <begin position="58"/>
        <end position="97"/>
    </location>
</feature>
<keyword evidence="2 9" id="KW-0479">Metal-binding</keyword>
<evidence type="ECO:0000256" key="9">
    <source>
        <dbReference type="PROSITE-ProRule" id="PRU00723"/>
    </source>
</evidence>
<dbReference type="InterPro" id="IPR041367">
    <property type="entry name" value="Znf-CCCH_4"/>
</dbReference>
<evidence type="ECO:0000256" key="3">
    <source>
        <dbReference type="ARBA" id="ARBA00022771"/>
    </source>
</evidence>
<dbReference type="Pfam" id="PF18044">
    <property type="entry name" value="zf-CCCH_4"/>
    <property type="match status" value="1"/>
</dbReference>
<evidence type="ECO:0000259" key="11">
    <source>
        <dbReference type="PROSITE" id="PS50103"/>
    </source>
</evidence>
<accession>L7M341</accession>
<name>L7M341_RHIPC</name>
<evidence type="ECO:0000256" key="10">
    <source>
        <dbReference type="SAM" id="MobiDB-lite"/>
    </source>
</evidence>
<feature type="region of interest" description="Disordered" evidence="10">
    <location>
        <begin position="32"/>
        <end position="51"/>
    </location>
</feature>
<evidence type="ECO:0000256" key="8">
    <source>
        <dbReference type="ARBA" id="ARBA00042384"/>
    </source>
</evidence>
<feature type="compositionally biased region" description="Polar residues" evidence="10">
    <location>
        <begin position="82"/>
        <end position="97"/>
    </location>
</feature>
<dbReference type="EMBL" id="GACK01006564">
    <property type="protein sequence ID" value="JAA58470.1"/>
    <property type="molecule type" value="mRNA"/>
</dbReference>
<keyword evidence="3 9" id="KW-0863">Zinc-finger</keyword>
<evidence type="ECO:0000256" key="5">
    <source>
        <dbReference type="ARBA" id="ARBA00023242"/>
    </source>
</evidence>